<sequence length="355" mass="37843" precursor="true">MTRLRLPALLAAAFAALISSQAPAAQKDHFSVCWTIYAGWMPWEYAGSQGIVDKWAKKYGIKIDVVQLNDYVESINQYTAGQFDGCTMTNMDALTIPAAGGVDSTALIVSDFSNGNDGIVLKGDGKKVTDLKGMDVNLVELSVSHYLLARALDSVDLTEKDLKVVNTSDADISAAFNTEQVNAVTTWNPMLSDIKAKPGVTEVFNSSQIPGEIMDMMVVNSATLKDNPALGKALTGAWFEVVELMNAKNAASKAALEHMAKASGTDLAGFQAQLDTTKLFATPSEALSFATSKQLPETMRKVAEFSFQHGLLGEGAKDTSAVGMAFANGVTSGDTGNLKLRFDPTYVQMAADAKL</sequence>
<keyword evidence="3 4" id="KW-0732">Signal</keyword>
<gene>
    <name evidence="6" type="ORF">PS655_03842</name>
</gene>
<evidence type="ECO:0000256" key="3">
    <source>
        <dbReference type="ARBA" id="ARBA00022729"/>
    </source>
</evidence>
<dbReference type="RefSeq" id="WP_150651463.1">
    <property type="nucleotide sequence ID" value="NZ_CABVHJ010000012.1"/>
</dbReference>
<evidence type="ECO:0000256" key="2">
    <source>
        <dbReference type="ARBA" id="ARBA00010742"/>
    </source>
</evidence>
<comment type="subcellular location">
    <subcellularLocation>
        <location evidence="1">Periplasm</location>
    </subcellularLocation>
</comment>
<protein>
    <recommendedName>
        <fullName evidence="5">SsuA/THI5-like domain-containing protein</fullName>
    </recommendedName>
</protein>
<dbReference type="GO" id="GO:0042597">
    <property type="term" value="C:periplasmic space"/>
    <property type="evidence" value="ECO:0007669"/>
    <property type="project" value="UniProtKB-SubCell"/>
</dbReference>
<evidence type="ECO:0000313" key="7">
    <source>
        <dbReference type="Proteomes" id="UP000327167"/>
    </source>
</evidence>
<dbReference type="InterPro" id="IPR015168">
    <property type="entry name" value="SsuA/THI5"/>
</dbReference>
<evidence type="ECO:0000256" key="1">
    <source>
        <dbReference type="ARBA" id="ARBA00004418"/>
    </source>
</evidence>
<dbReference type="InterPro" id="IPR017793">
    <property type="entry name" value="ABC_transptr_urea-assoc_sub-bd"/>
</dbReference>
<dbReference type="SUPFAM" id="SSF53850">
    <property type="entry name" value="Periplasmic binding protein-like II"/>
    <property type="match status" value="1"/>
</dbReference>
<dbReference type="Pfam" id="PF09084">
    <property type="entry name" value="NMT1"/>
    <property type="match status" value="1"/>
</dbReference>
<dbReference type="Proteomes" id="UP000327167">
    <property type="component" value="Unassembled WGS sequence"/>
</dbReference>
<feature type="signal peptide" evidence="4">
    <location>
        <begin position="1"/>
        <end position="24"/>
    </location>
</feature>
<proteinExistence type="inferred from homology"/>
<accession>A0A5E6UYR9</accession>
<feature type="chain" id="PRO_5023092530" description="SsuA/THI5-like domain-containing protein" evidence="4">
    <location>
        <begin position="25"/>
        <end position="355"/>
    </location>
</feature>
<evidence type="ECO:0000259" key="5">
    <source>
        <dbReference type="Pfam" id="PF09084"/>
    </source>
</evidence>
<dbReference type="PANTHER" id="PTHR30024:SF47">
    <property type="entry name" value="TAURINE-BINDING PERIPLASMIC PROTEIN"/>
    <property type="match status" value="1"/>
</dbReference>
<dbReference type="PANTHER" id="PTHR30024">
    <property type="entry name" value="ALIPHATIC SULFONATES-BINDING PROTEIN-RELATED"/>
    <property type="match status" value="1"/>
</dbReference>
<dbReference type="EMBL" id="CABVHJ010000012">
    <property type="protein sequence ID" value="VVN10885.1"/>
    <property type="molecule type" value="Genomic_DNA"/>
</dbReference>
<comment type="similarity">
    <text evidence="2">Belongs to the bacterial solute-binding protein SsuA/TauA family.</text>
</comment>
<reference evidence="6 7" key="1">
    <citation type="submission" date="2019-09" db="EMBL/GenBank/DDBJ databases">
        <authorList>
            <person name="Chandra G."/>
            <person name="Truman W A."/>
        </authorList>
    </citation>
    <scope>NUCLEOTIDE SEQUENCE [LARGE SCALE GENOMIC DNA]</scope>
    <source>
        <strain evidence="6">PS655</strain>
    </source>
</reference>
<name>A0A5E6UYR9_PSEFL</name>
<feature type="domain" description="SsuA/THI5-like" evidence="5">
    <location>
        <begin position="57"/>
        <end position="237"/>
    </location>
</feature>
<organism evidence="6 7">
    <name type="scientific">Pseudomonas fluorescens</name>
    <dbReference type="NCBI Taxonomy" id="294"/>
    <lineage>
        <taxon>Bacteria</taxon>
        <taxon>Pseudomonadati</taxon>
        <taxon>Pseudomonadota</taxon>
        <taxon>Gammaproteobacteria</taxon>
        <taxon>Pseudomonadales</taxon>
        <taxon>Pseudomonadaceae</taxon>
        <taxon>Pseudomonas</taxon>
    </lineage>
</organism>
<evidence type="ECO:0000256" key="4">
    <source>
        <dbReference type="SAM" id="SignalP"/>
    </source>
</evidence>
<dbReference type="Gene3D" id="3.40.190.10">
    <property type="entry name" value="Periplasmic binding protein-like II"/>
    <property type="match status" value="2"/>
</dbReference>
<dbReference type="AlphaFoldDB" id="A0A5E6UYR9"/>
<dbReference type="NCBIfam" id="TIGR03427">
    <property type="entry name" value="ABC_peri_uca"/>
    <property type="match status" value="1"/>
</dbReference>
<evidence type="ECO:0000313" key="6">
    <source>
        <dbReference type="EMBL" id="VVN10885.1"/>
    </source>
</evidence>